<name>A0A6P4ZZ41_BRABE</name>
<comment type="subcellular location">
    <subcellularLocation>
        <location evidence="1">Cell membrane</location>
        <topology evidence="1">Multi-pass membrane protein</topology>
    </subcellularLocation>
</comment>
<dbReference type="GO" id="GO:0004930">
    <property type="term" value="F:G protein-coupled receptor activity"/>
    <property type="evidence" value="ECO:0007669"/>
    <property type="project" value="UniProtKB-KW"/>
</dbReference>
<reference evidence="15" key="1">
    <citation type="submission" date="2025-08" db="UniProtKB">
        <authorList>
            <consortium name="RefSeq"/>
        </authorList>
    </citation>
    <scope>IDENTIFICATION</scope>
    <source>
        <tissue evidence="15">Gonad</tissue>
    </source>
</reference>
<evidence type="ECO:0000256" key="3">
    <source>
        <dbReference type="ARBA" id="ARBA00022475"/>
    </source>
</evidence>
<evidence type="ECO:0000256" key="10">
    <source>
        <dbReference type="ARBA" id="ARBA00023224"/>
    </source>
</evidence>
<evidence type="ECO:0000256" key="9">
    <source>
        <dbReference type="ARBA" id="ARBA00023180"/>
    </source>
</evidence>
<dbReference type="Pfam" id="PF01094">
    <property type="entry name" value="ANF_receptor"/>
    <property type="match status" value="1"/>
</dbReference>
<evidence type="ECO:0000256" key="5">
    <source>
        <dbReference type="ARBA" id="ARBA00022989"/>
    </source>
</evidence>
<dbReference type="OrthoDB" id="425344at2759"/>
<dbReference type="KEGG" id="bbel:109481203"/>
<keyword evidence="11" id="KW-0732">Signal</keyword>
<dbReference type="GO" id="GO:0005886">
    <property type="term" value="C:plasma membrane"/>
    <property type="evidence" value="ECO:0007669"/>
    <property type="project" value="UniProtKB-SubCell"/>
</dbReference>
<dbReference type="InterPro" id="IPR038550">
    <property type="entry name" value="GPCR_3_9-Cys_sf"/>
</dbReference>
<keyword evidence="7" id="KW-0472">Membrane</keyword>
<comment type="similarity">
    <text evidence="2">Belongs to the G-protein coupled receptor 3 family.</text>
</comment>
<proteinExistence type="inferred from homology"/>
<gene>
    <name evidence="15" type="primary">LOC109481203</name>
</gene>
<feature type="chain" id="PRO_5028320169" evidence="11">
    <location>
        <begin position="27"/>
        <end position="527"/>
    </location>
</feature>
<dbReference type="PROSITE" id="PS51257">
    <property type="entry name" value="PROKAR_LIPOPROTEIN"/>
    <property type="match status" value="1"/>
</dbReference>
<accession>A0A6P4ZZ41</accession>
<dbReference type="AlphaFoldDB" id="A0A6P4ZZ41"/>
<evidence type="ECO:0000313" key="14">
    <source>
        <dbReference type="Proteomes" id="UP000515135"/>
    </source>
</evidence>
<dbReference type="Gene3D" id="3.40.50.2300">
    <property type="match status" value="2"/>
</dbReference>
<evidence type="ECO:0000256" key="2">
    <source>
        <dbReference type="ARBA" id="ARBA00007242"/>
    </source>
</evidence>
<feature type="domain" description="GPCR family 3 nine cysteines" evidence="13">
    <location>
        <begin position="455"/>
        <end position="505"/>
    </location>
</feature>
<dbReference type="PRINTS" id="PR00248">
    <property type="entry name" value="GPCRMGR"/>
</dbReference>
<feature type="domain" description="Receptor ligand binding region" evidence="12">
    <location>
        <begin position="67"/>
        <end position="412"/>
    </location>
</feature>
<evidence type="ECO:0000313" key="15">
    <source>
        <dbReference type="RefSeq" id="XP_019639294.1"/>
    </source>
</evidence>
<keyword evidence="14" id="KW-1185">Reference proteome</keyword>
<dbReference type="SUPFAM" id="SSF53822">
    <property type="entry name" value="Periplasmic binding protein-like I"/>
    <property type="match status" value="1"/>
</dbReference>
<keyword evidence="4" id="KW-0812">Transmembrane</keyword>
<evidence type="ECO:0000259" key="12">
    <source>
        <dbReference type="Pfam" id="PF01094"/>
    </source>
</evidence>
<evidence type="ECO:0000256" key="4">
    <source>
        <dbReference type="ARBA" id="ARBA00022692"/>
    </source>
</evidence>
<protein>
    <submittedName>
        <fullName evidence="15">Metabotropic glutamate receptor-like</fullName>
    </submittedName>
</protein>
<keyword evidence="5" id="KW-1133">Transmembrane helix</keyword>
<dbReference type="FunFam" id="3.40.50.2300:FF:000145">
    <property type="entry name" value="Glutamate receptor, metabotropic"/>
    <property type="match status" value="1"/>
</dbReference>
<dbReference type="InterPro" id="IPR028082">
    <property type="entry name" value="Peripla_BP_I"/>
</dbReference>
<dbReference type="PROSITE" id="PS00980">
    <property type="entry name" value="G_PROTEIN_RECEP_F3_2"/>
    <property type="match status" value="1"/>
</dbReference>
<dbReference type="Proteomes" id="UP000515135">
    <property type="component" value="Unplaced"/>
</dbReference>
<keyword evidence="9" id="KW-0325">Glycoprotein</keyword>
<dbReference type="InterPro" id="IPR000337">
    <property type="entry name" value="GPCR_3"/>
</dbReference>
<evidence type="ECO:0000256" key="7">
    <source>
        <dbReference type="ARBA" id="ARBA00023136"/>
    </source>
</evidence>
<evidence type="ECO:0000256" key="11">
    <source>
        <dbReference type="SAM" id="SignalP"/>
    </source>
</evidence>
<organism evidence="14 15">
    <name type="scientific">Branchiostoma belcheri</name>
    <name type="common">Amphioxus</name>
    <dbReference type="NCBI Taxonomy" id="7741"/>
    <lineage>
        <taxon>Eukaryota</taxon>
        <taxon>Metazoa</taxon>
        <taxon>Chordata</taxon>
        <taxon>Cephalochordata</taxon>
        <taxon>Leptocardii</taxon>
        <taxon>Amphioxiformes</taxon>
        <taxon>Branchiostomatidae</taxon>
        <taxon>Branchiostoma</taxon>
    </lineage>
</organism>
<keyword evidence="3" id="KW-1003">Cell membrane</keyword>
<dbReference type="Gene3D" id="2.10.50.30">
    <property type="entry name" value="GPCR, family 3, nine cysteines domain"/>
    <property type="match status" value="1"/>
</dbReference>
<dbReference type="InterPro" id="IPR001828">
    <property type="entry name" value="ANF_lig-bd_rcpt"/>
</dbReference>
<dbReference type="PANTHER" id="PTHR24060">
    <property type="entry name" value="METABOTROPIC GLUTAMATE RECEPTOR"/>
    <property type="match status" value="1"/>
</dbReference>
<keyword evidence="6" id="KW-0297">G-protein coupled receptor</keyword>
<evidence type="ECO:0000259" key="13">
    <source>
        <dbReference type="Pfam" id="PF07562"/>
    </source>
</evidence>
<evidence type="ECO:0000256" key="1">
    <source>
        <dbReference type="ARBA" id="ARBA00004651"/>
    </source>
</evidence>
<feature type="signal peptide" evidence="11">
    <location>
        <begin position="1"/>
        <end position="26"/>
    </location>
</feature>
<dbReference type="Pfam" id="PF07562">
    <property type="entry name" value="NCD3G"/>
    <property type="match status" value="1"/>
</dbReference>
<evidence type="ECO:0000256" key="8">
    <source>
        <dbReference type="ARBA" id="ARBA00023170"/>
    </source>
</evidence>
<dbReference type="RefSeq" id="XP_019639294.1">
    <property type="nucleotide sequence ID" value="XM_019783735.1"/>
</dbReference>
<dbReference type="InterPro" id="IPR050726">
    <property type="entry name" value="mGluR"/>
</dbReference>
<dbReference type="InterPro" id="IPR011500">
    <property type="entry name" value="GPCR_3_9-Cys_dom"/>
</dbReference>
<dbReference type="InterPro" id="IPR017979">
    <property type="entry name" value="GPCR_3_CS"/>
</dbReference>
<dbReference type="FunFam" id="2.10.50.30:FF:000001">
    <property type="entry name" value="metabotropic glutamate receptor 1"/>
    <property type="match status" value="1"/>
</dbReference>
<dbReference type="GeneID" id="109481203"/>
<keyword evidence="8" id="KW-0675">Receptor</keyword>
<evidence type="ECO:0000256" key="6">
    <source>
        <dbReference type="ARBA" id="ARBA00023040"/>
    </source>
</evidence>
<keyword evidence="10" id="KW-0807">Transducer</keyword>
<sequence length="527" mass="57216">MAGVRFSLCLVLVSACCFSLLGVGSSREHGEKHVLLGGDLVLGGLFPLHAAWPNGTCGHVSVPGIQALEAMLFAVDKVNRESSLLPNISLGVHVLDTCMDPSRSVQAAMTFVHTAGGTEDAMCADGSVPLHRRHAHKRPVCVIGPASRQEALPVVAELLGFFKVPQISFSAATSDLVPEFEYLFQSAPSETTQAAILSAIVQTLGWNYVSLVVTDGRYYQQNAQAFQEEAKKSGRGICIASQLRIPHDADSADIDRVVQQLLRYPRAVGVVVFTTARQASSLLAAAKRLGAAGRFVWLGGETWHSKDVLRSSRGESVITLAHDHDQDSAMLKEFAEYFSKLRPHNNRRNPWFGEYWEHHIQCVSESLSQGGAGDPCVCTGEEDVTVSQHEWVRGVLAAVRAVARAAHDMQQAVCPRSGRRPCDVKLRQDTDILTKFIANVTSGEEEEVMLREGGIPRSVCSDPCPAGHRKVSQTGDACCWLCVRCAPGEYLKDDVTCEHCPEGQRANQDLSACEPTNESEDVDDVDS</sequence>